<evidence type="ECO:0000256" key="2">
    <source>
        <dbReference type="ARBA" id="ARBA00012955"/>
    </source>
</evidence>
<dbReference type="GO" id="GO:0004017">
    <property type="term" value="F:AMP kinase activity"/>
    <property type="evidence" value="ECO:0007669"/>
    <property type="project" value="UniProtKB-EC"/>
</dbReference>
<dbReference type="Proteomes" id="UP000324897">
    <property type="component" value="Unassembled WGS sequence"/>
</dbReference>
<evidence type="ECO:0000256" key="6">
    <source>
        <dbReference type="RuleBase" id="RU003330"/>
    </source>
</evidence>
<evidence type="ECO:0000256" key="5">
    <source>
        <dbReference type="ARBA" id="ARBA00022777"/>
    </source>
</evidence>
<evidence type="ECO:0000256" key="4">
    <source>
        <dbReference type="ARBA" id="ARBA00022741"/>
    </source>
</evidence>
<dbReference type="Pfam" id="PF00406">
    <property type="entry name" value="ADK"/>
    <property type="match status" value="1"/>
</dbReference>
<dbReference type="EMBL" id="RWGY01000051">
    <property type="protein sequence ID" value="TVU05102.1"/>
    <property type="molecule type" value="Genomic_DNA"/>
</dbReference>
<protein>
    <recommendedName>
        <fullName evidence="2">adenylate kinase</fullName>
        <ecNumber evidence="2">2.7.4.3</ecNumber>
    </recommendedName>
</protein>
<gene>
    <name evidence="7" type="ORF">EJB05_48253</name>
</gene>
<comment type="caution">
    <text evidence="7">The sequence shown here is derived from an EMBL/GenBank/DDBJ whole genome shotgun (WGS) entry which is preliminary data.</text>
</comment>
<keyword evidence="8" id="KW-1185">Reference proteome</keyword>
<dbReference type="AlphaFoldDB" id="A0A5J9T1F1"/>
<organism evidence="7 8">
    <name type="scientific">Eragrostis curvula</name>
    <name type="common">weeping love grass</name>
    <dbReference type="NCBI Taxonomy" id="38414"/>
    <lineage>
        <taxon>Eukaryota</taxon>
        <taxon>Viridiplantae</taxon>
        <taxon>Streptophyta</taxon>
        <taxon>Embryophyta</taxon>
        <taxon>Tracheophyta</taxon>
        <taxon>Spermatophyta</taxon>
        <taxon>Magnoliopsida</taxon>
        <taxon>Liliopsida</taxon>
        <taxon>Poales</taxon>
        <taxon>Poaceae</taxon>
        <taxon>PACMAD clade</taxon>
        <taxon>Chloridoideae</taxon>
        <taxon>Eragrostideae</taxon>
        <taxon>Eragrostidinae</taxon>
        <taxon>Eragrostis</taxon>
    </lineage>
</organism>
<evidence type="ECO:0000313" key="7">
    <source>
        <dbReference type="EMBL" id="TVU05102.1"/>
    </source>
</evidence>
<reference evidence="7 8" key="1">
    <citation type="journal article" date="2019" name="Sci. Rep.">
        <title>A high-quality genome of Eragrostis curvula grass provides insights into Poaceae evolution and supports new strategies to enhance forage quality.</title>
        <authorList>
            <person name="Carballo J."/>
            <person name="Santos B.A.C.M."/>
            <person name="Zappacosta D."/>
            <person name="Garbus I."/>
            <person name="Selva J.P."/>
            <person name="Gallo C.A."/>
            <person name="Diaz A."/>
            <person name="Albertini E."/>
            <person name="Caccamo M."/>
            <person name="Echenique V."/>
        </authorList>
    </citation>
    <scope>NUCLEOTIDE SEQUENCE [LARGE SCALE GENOMIC DNA]</scope>
    <source>
        <strain evidence="8">cv. Victoria</strain>
        <tissue evidence="7">Leaf</tissue>
    </source>
</reference>
<dbReference type="PRINTS" id="PR00094">
    <property type="entry name" value="ADENYLTKNASE"/>
</dbReference>
<name>A0A5J9T1F1_9POAL</name>
<dbReference type="Gramene" id="TVU05102">
    <property type="protein sequence ID" value="TVU05102"/>
    <property type="gene ID" value="EJB05_48253"/>
</dbReference>
<sequence length="205" mass="22309">MSSTLYAPHLVEQLVKIVMLELCKLRLLRDGRIQFVSSLEPPTVGGGKICASLFVSVLPQRQCACFPHIFPGLRFCWQEPVALNHLVRRFTSQAGGDSGNVQKPFIAFVLGGPGSGKGTQCTKIASNFGFTHLSDGDLLRHEISSDTEKGESILEIIKEGRIVPSEVTVELIRKAMEMSNAKRVLIGGFPSLDGREGNDFGHSSV</sequence>
<keyword evidence="5 6" id="KW-0418">Kinase</keyword>
<keyword evidence="3 6" id="KW-0808">Transferase</keyword>
<proteinExistence type="inferred from homology"/>
<keyword evidence="4" id="KW-0547">Nucleotide-binding</keyword>
<dbReference type="EC" id="2.7.4.3" evidence="2"/>
<dbReference type="GO" id="GO:0005524">
    <property type="term" value="F:ATP binding"/>
    <property type="evidence" value="ECO:0007669"/>
    <property type="project" value="InterPro"/>
</dbReference>
<evidence type="ECO:0000256" key="1">
    <source>
        <dbReference type="ARBA" id="ARBA00007220"/>
    </source>
</evidence>
<accession>A0A5J9T1F1</accession>
<dbReference type="InterPro" id="IPR000850">
    <property type="entry name" value="Adenylat/UMP-CMP_kin"/>
</dbReference>
<dbReference type="PANTHER" id="PTHR23359">
    <property type="entry name" value="NUCLEOTIDE KINASE"/>
    <property type="match status" value="1"/>
</dbReference>
<comment type="similarity">
    <text evidence="1 6">Belongs to the adenylate kinase family.</text>
</comment>
<dbReference type="CDD" id="cd01428">
    <property type="entry name" value="ADK"/>
    <property type="match status" value="1"/>
</dbReference>
<evidence type="ECO:0000256" key="3">
    <source>
        <dbReference type="ARBA" id="ARBA00022679"/>
    </source>
</evidence>
<evidence type="ECO:0000313" key="8">
    <source>
        <dbReference type="Proteomes" id="UP000324897"/>
    </source>
</evidence>
<dbReference type="InterPro" id="IPR027417">
    <property type="entry name" value="P-loop_NTPase"/>
</dbReference>
<dbReference type="Gene3D" id="3.40.50.300">
    <property type="entry name" value="P-loop containing nucleotide triphosphate hydrolases"/>
    <property type="match status" value="1"/>
</dbReference>
<dbReference type="OrthoDB" id="442176at2759"/>
<dbReference type="SUPFAM" id="SSF52540">
    <property type="entry name" value="P-loop containing nucleoside triphosphate hydrolases"/>
    <property type="match status" value="1"/>
</dbReference>
<feature type="non-terminal residue" evidence="7">
    <location>
        <position position="1"/>
    </location>
</feature>